<gene>
    <name evidence="1" type="ORF">GCM10011514_04270</name>
</gene>
<accession>A0A916YGF5</accession>
<dbReference type="RefSeq" id="WP_188764186.1">
    <property type="nucleotide sequence ID" value="NZ_BMKK01000001.1"/>
</dbReference>
<keyword evidence="2" id="KW-1185">Reference proteome</keyword>
<reference evidence="1" key="1">
    <citation type="journal article" date="2014" name="Int. J. Syst. Evol. Microbiol.">
        <title>Complete genome sequence of Corynebacterium casei LMG S-19264T (=DSM 44701T), isolated from a smear-ripened cheese.</title>
        <authorList>
            <consortium name="US DOE Joint Genome Institute (JGI-PGF)"/>
            <person name="Walter F."/>
            <person name="Albersmeier A."/>
            <person name="Kalinowski J."/>
            <person name="Ruckert C."/>
        </authorList>
    </citation>
    <scope>NUCLEOTIDE SEQUENCE</scope>
    <source>
        <strain evidence="1">CGMCC 1.15958</strain>
    </source>
</reference>
<name>A0A916YGF5_9BACT</name>
<sequence length="61" mass="7189">MIKSKFRLNQTHWKYTVRTTNGLSEERLYEDTDEDLYGDAFEGDDFDEVFDNSIENFSIAA</sequence>
<dbReference type="Proteomes" id="UP000609064">
    <property type="component" value="Unassembled WGS sequence"/>
</dbReference>
<dbReference type="AlphaFoldDB" id="A0A916YGF5"/>
<protein>
    <submittedName>
        <fullName evidence="1">Uncharacterized protein</fullName>
    </submittedName>
</protein>
<evidence type="ECO:0000313" key="2">
    <source>
        <dbReference type="Proteomes" id="UP000609064"/>
    </source>
</evidence>
<proteinExistence type="predicted"/>
<reference evidence="1" key="2">
    <citation type="submission" date="2020-09" db="EMBL/GenBank/DDBJ databases">
        <authorList>
            <person name="Sun Q."/>
            <person name="Zhou Y."/>
        </authorList>
    </citation>
    <scope>NUCLEOTIDE SEQUENCE</scope>
    <source>
        <strain evidence="1">CGMCC 1.15958</strain>
    </source>
</reference>
<organism evidence="1 2">
    <name type="scientific">Emticicia aquatilis</name>
    <dbReference type="NCBI Taxonomy" id="1537369"/>
    <lineage>
        <taxon>Bacteria</taxon>
        <taxon>Pseudomonadati</taxon>
        <taxon>Bacteroidota</taxon>
        <taxon>Cytophagia</taxon>
        <taxon>Cytophagales</taxon>
        <taxon>Leadbetterellaceae</taxon>
        <taxon>Emticicia</taxon>
    </lineage>
</organism>
<comment type="caution">
    <text evidence="1">The sequence shown here is derived from an EMBL/GenBank/DDBJ whole genome shotgun (WGS) entry which is preliminary data.</text>
</comment>
<evidence type="ECO:0000313" key="1">
    <source>
        <dbReference type="EMBL" id="GGD43461.1"/>
    </source>
</evidence>
<dbReference type="EMBL" id="BMKK01000001">
    <property type="protein sequence ID" value="GGD43461.1"/>
    <property type="molecule type" value="Genomic_DNA"/>
</dbReference>